<dbReference type="AlphaFoldDB" id="A0A3S9SXX7"/>
<keyword evidence="1" id="KW-1133">Transmembrane helix</keyword>
<name>A0A3S9SXX7_9FIRM</name>
<reference evidence="2 3" key="1">
    <citation type="submission" date="2016-07" db="EMBL/GenBank/DDBJ databases">
        <title>Genome and transcriptome analysis of iron-reducing fermentative bacteria Anoxybacter fermentans.</title>
        <authorList>
            <person name="Zeng X."/>
            <person name="Shao Z."/>
        </authorList>
    </citation>
    <scope>NUCLEOTIDE SEQUENCE [LARGE SCALE GENOMIC DNA]</scope>
    <source>
        <strain evidence="2 3">DY22613</strain>
    </source>
</reference>
<keyword evidence="1" id="KW-0472">Membrane</keyword>
<keyword evidence="1" id="KW-0812">Transmembrane</keyword>
<dbReference type="EMBL" id="CP016379">
    <property type="protein sequence ID" value="AZR73151.1"/>
    <property type="molecule type" value="Genomic_DNA"/>
</dbReference>
<protein>
    <recommendedName>
        <fullName evidence="4">DUF502 domain-containing protein</fullName>
    </recommendedName>
</protein>
<feature type="transmembrane region" description="Helical" evidence="1">
    <location>
        <begin position="49"/>
        <end position="68"/>
    </location>
</feature>
<dbReference type="KEGG" id="aft:BBF96_06995"/>
<accession>A0A3S9SXX7</accession>
<dbReference type="InterPro" id="IPR007462">
    <property type="entry name" value="COV1-like"/>
</dbReference>
<keyword evidence="3" id="KW-1185">Reference proteome</keyword>
<proteinExistence type="predicted"/>
<evidence type="ECO:0000256" key="1">
    <source>
        <dbReference type="SAM" id="Phobius"/>
    </source>
</evidence>
<feature type="transmembrane region" description="Helical" evidence="1">
    <location>
        <begin position="7"/>
        <end position="29"/>
    </location>
</feature>
<dbReference type="OrthoDB" id="9780267at2"/>
<sequence length="203" mass="22903">MLRKIRNYFITGLIVLLPIVATVYIIFAIFSTLDRVVRPVIQIIFGREIYGLGVVLSLALIIFAGIFAKNVLGRRLIALSEWLMVRIPVVKQIYITVKQIIDTVFNQTTTTAFKQVVMIEYPRKGVYQLGFVTGHGIREVQERTGVEVMNIFIPTTPNPTSGMLVLVPKEDVIYLNITIEEGLKLILSGGVLVPDWKNRIKES</sequence>
<dbReference type="Proteomes" id="UP000267250">
    <property type="component" value="Chromosome"/>
</dbReference>
<organism evidence="2 3">
    <name type="scientific">Anoxybacter fermentans</name>
    <dbReference type="NCBI Taxonomy" id="1323375"/>
    <lineage>
        <taxon>Bacteria</taxon>
        <taxon>Bacillati</taxon>
        <taxon>Bacillota</taxon>
        <taxon>Clostridia</taxon>
        <taxon>Halanaerobiales</taxon>
        <taxon>Anoxybacter</taxon>
    </lineage>
</organism>
<evidence type="ECO:0000313" key="3">
    <source>
        <dbReference type="Proteomes" id="UP000267250"/>
    </source>
</evidence>
<dbReference type="RefSeq" id="WP_127016485.1">
    <property type="nucleotide sequence ID" value="NZ_CP016379.1"/>
</dbReference>
<gene>
    <name evidence="2" type="ORF">BBF96_06995</name>
</gene>
<dbReference type="Pfam" id="PF04367">
    <property type="entry name" value="DUF502"/>
    <property type="match status" value="1"/>
</dbReference>
<evidence type="ECO:0000313" key="2">
    <source>
        <dbReference type="EMBL" id="AZR73151.1"/>
    </source>
</evidence>
<dbReference type="PANTHER" id="PTHR31876">
    <property type="entry name" value="COV-LIKE PROTEIN 1"/>
    <property type="match status" value="1"/>
</dbReference>
<evidence type="ECO:0008006" key="4">
    <source>
        <dbReference type="Google" id="ProtNLM"/>
    </source>
</evidence>
<dbReference type="PANTHER" id="PTHR31876:SF26">
    <property type="entry name" value="PROTEIN LIKE COV 2"/>
    <property type="match status" value="1"/>
</dbReference>